<proteinExistence type="predicted"/>
<name>A0AAV5NX57_9VIBR</name>
<dbReference type="Gene3D" id="3.60.40.10">
    <property type="entry name" value="PPM-type phosphatase domain"/>
    <property type="match status" value="1"/>
</dbReference>
<sequence>MIKSSVLQHQVAGGVALDKPTVMIVDDDAIFRRMLTSYLESNGYRILEAEDGLDGLKQLRSEVPDLVICDISMPVLNGIEFVEEVCWEYPSLPMIVVSATEEMSDVARALRFGIKDFLSKPIPNMDHLEKAISNTLEDAESNDSDQRDFASQWFRVDESGDLPEEQELHWHLDHLQNNPNMARDLLEALLPERDTKTGGWKCTYRLLQSSESLPLVFDYAWVMDGHFVFYLVDAASGGDQSVATTLLIRALFNDQLRNNKSDTVDLNQLIDAVEKGITCSEYASSISALFGVVDMTDSSLIVHSAGLDSVWSSGGQNKHLPEGVRLGEGCLRNKSESPLIVHNGGQLTMSKLGASSFCLDIYQGNLQ</sequence>
<feature type="domain" description="Response regulatory" evidence="3">
    <location>
        <begin position="21"/>
        <end position="135"/>
    </location>
</feature>
<keyword evidence="5" id="KW-1185">Reference proteome</keyword>
<gene>
    <name evidence="4" type="ORF">GCM10007932_46530</name>
</gene>
<comment type="caution">
    <text evidence="4">The sequence shown here is derived from an EMBL/GenBank/DDBJ whole genome shotgun (WGS) entry which is preliminary data.</text>
</comment>
<dbReference type="InterPro" id="IPR050595">
    <property type="entry name" value="Bact_response_regulator"/>
</dbReference>
<dbReference type="EMBL" id="BSNX01000067">
    <property type="protein sequence ID" value="GLQ75291.1"/>
    <property type="molecule type" value="Genomic_DNA"/>
</dbReference>
<evidence type="ECO:0000313" key="4">
    <source>
        <dbReference type="EMBL" id="GLQ75291.1"/>
    </source>
</evidence>
<evidence type="ECO:0000313" key="5">
    <source>
        <dbReference type="Proteomes" id="UP001156690"/>
    </source>
</evidence>
<dbReference type="RefSeq" id="WP_126609919.1">
    <property type="nucleotide sequence ID" value="NZ_AP025144.1"/>
</dbReference>
<dbReference type="InterPro" id="IPR036457">
    <property type="entry name" value="PPM-type-like_dom_sf"/>
</dbReference>
<dbReference type="GO" id="GO:0000160">
    <property type="term" value="P:phosphorelay signal transduction system"/>
    <property type="evidence" value="ECO:0007669"/>
    <property type="project" value="InterPro"/>
</dbReference>
<dbReference type="PROSITE" id="PS50110">
    <property type="entry name" value="RESPONSE_REGULATORY"/>
    <property type="match status" value="1"/>
</dbReference>
<dbReference type="Proteomes" id="UP001156690">
    <property type="component" value="Unassembled WGS sequence"/>
</dbReference>
<dbReference type="AlphaFoldDB" id="A0AAV5NX57"/>
<organism evidence="4 5">
    <name type="scientific">Vibrio penaeicida</name>
    <dbReference type="NCBI Taxonomy" id="104609"/>
    <lineage>
        <taxon>Bacteria</taxon>
        <taxon>Pseudomonadati</taxon>
        <taxon>Pseudomonadota</taxon>
        <taxon>Gammaproteobacteria</taxon>
        <taxon>Vibrionales</taxon>
        <taxon>Vibrionaceae</taxon>
        <taxon>Vibrio</taxon>
    </lineage>
</organism>
<dbReference type="InterPro" id="IPR001789">
    <property type="entry name" value="Sig_transdc_resp-reg_receiver"/>
</dbReference>
<evidence type="ECO:0000259" key="3">
    <source>
        <dbReference type="PROSITE" id="PS50110"/>
    </source>
</evidence>
<dbReference type="Gene3D" id="3.40.50.2300">
    <property type="match status" value="1"/>
</dbReference>
<dbReference type="Pfam" id="PF00072">
    <property type="entry name" value="Response_reg"/>
    <property type="match status" value="1"/>
</dbReference>
<reference evidence="5" key="1">
    <citation type="journal article" date="2019" name="Int. J. Syst. Evol. Microbiol.">
        <title>The Global Catalogue of Microorganisms (GCM) 10K type strain sequencing project: providing services to taxonomists for standard genome sequencing and annotation.</title>
        <authorList>
            <consortium name="The Broad Institute Genomics Platform"/>
            <consortium name="The Broad Institute Genome Sequencing Center for Infectious Disease"/>
            <person name="Wu L."/>
            <person name="Ma J."/>
        </authorList>
    </citation>
    <scope>NUCLEOTIDE SEQUENCE [LARGE SCALE GENOMIC DNA]</scope>
    <source>
        <strain evidence="5">NBRC 15640</strain>
    </source>
</reference>
<keyword evidence="1 2" id="KW-0597">Phosphoprotein</keyword>
<protein>
    <submittedName>
        <fullName evidence="4">Two-component system response regulator</fullName>
    </submittedName>
</protein>
<dbReference type="SUPFAM" id="SSF52172">
    <property type="entry name" value="CheY-like"/>
    <property type="match status" value="1"/>
</dbReference>
<dbReference type="InterPro" id="IPR011006">
    <property type="entry name" value="CheY-like_superfamily"/>
</dbReference>
<evidence type="ECO:0000256" key="2">
    <source>
        <dbReference type="PROSITE-ProRule" id="PRU00169"/>
    </source>
</evidence>
<evidence type="ECO:0000256" key="1">
    <source>
        <dbReference type="ARBA" id="ARBA00022553"/>
    </source>
</evidence>
<dbReference type="SMART" id="SM00448">
    <property type="entry name" value="REC"/>
    <property type="match status" value="1"/>
</dbReference>
<feature type="modified residue" description="4-aspartylphosphate" evidence="2">
    <location>
        <position position="70"/>
    </location>
</feature>
<dbReference type="FunFam" id="3.40.50.2300:FF:000301">
    <property type="entry name" value="Response regulator receiver"/>
    <property type="match status" value="1"/>
</dbReference>
<dbReference type="PANTHER" id="PTHR44591:SF3">
    <property type="entry name" value="RESPONSE REGULATORY DOMAIN-CONTAINING PROTEIN"/>
    <property type="match status" value="1"/>
</dbReference>
<dbReference type="PANTHER" id="PTHR44591">
    <property type="entry name" value="STRESS RESPONSE REGULATOR PROTEIN 1"/>
    <property type="match status" value="1"/>
</dbReference>
<accession>A0AAV5NX57</accession>